<accession>A0ABP7A609</accession>
<sequence length="240" mass="25149">MLLVILVVEHESTCPPALFGAGLDSSGVGSQVVRPYRGDRLPDDLDRYTGLVVLGGEMAAWDDEVAPWLPAVRTLMARAVTDRVPTLGICLGAQLLALACGGEVARGSAGFEIGVTTVTALPQAGADPYFGAVGDRLGSAQWPVRNFHGDAVTVLPPDAELLVTGKVYPHQGFRVGENAWAVQYHPEVPDAGFGEWVDQGFASNGRPADPEAVMAQIHATQAIQARTSLAHAAAFAAQLS</sequence>
<evidence type="ECO:0000313" key="2">
    <source>
        <dbReference type="EMBL" id="GAA3625536.1"/>
    </source>
</evidence>
<dbReference type="InterPro" id="IPR017926">
    <property type="entry name" value="GATASE"/>
</dbReference>
<dbReference type="InterPro" id="IPR029062">
    <property type="entry name" value="Class_I_gatase-like"/>
</dbReference>
<keyword evidence="3" id="KW-1185">Reference proteome</keyword>
<evidence type="ECO:0000313" key="3">
    <source>
        <dbReference type="Proteomes" id="UP001501074"/>
    </source>
</evidence>
<reference evidence="3" key="1">
    <citation type="journal article" date="2019" name="Int. J. Syst. Evol. Microbiol.">
        <title>The Global Catalogue of Microorganisms (GCM) 10K type strain sequencing project: providing services to taxonomists for standard genome sequencing and annotation.</title>
        <authorList>
            <consortium name="The Broad Institute Genomics Platform"/>
            <consortium name="The Broad Institute Genome Sequencing Center for Infectious Disease"/>
            <person name="Wu L."/>
            <person name="Ma J."/>
        </authorList>
    </citation>
    <scope>NUCLEOTIDE SEQUENCE [LARGE SCALE GENOMIC DNA]</scope>
    <source>
        <strain evidence="3">JCM 16902</strain>
    </source>
</reference>
<dbReference type="InterPro" id="IPR044992">
    <property type="entry name" value="ChyE-like"/>
</dbReference>
<dbReference type="Pfam" id="PF00117">
    <property type="entry name" value="GATase"/>
    <property type="match status" value="1"/>
</dbReference>
<gene>
    <name evidence="2" type="ORF">GCM10022223_48380</name>
</gene>
<dbReference type="PROSITE" id="PS51273">
    <property type="entry name" value="GATASE_TYPE_1"/>
    <property type="match status" value="1"/>
</dbReference>
<dbReference type="Gene3D" id="3.40.50.880">
    <property type="match status" value="1"/>
</dbReference>
<organism evidence="2 3">
    <name type="scientific">Kineosporia mesophila</name>
    <dbReference type="NCBI Taxonomy" id="566012"/>
    <lineage>
        <taxon>Bacteria</taxon>
        <taxon>Bacillati</taxon>
        <taxon>Actinomycetota</taxon>
        <taxon>Actinomycetes</taxon>
        <taxon>Kineosporiales</taxon>
        <taxon>Kineosporiaceae</taxon>
        <taxon>Kineosporia</taxon>
    </lineage>
</organism>
<name>A0ABP7A609_9ACTN</name>
<dbReference type="CDD" id="cd01741">
    <property type="entry name" value="GATase1_1"/>
    <property type="match status" value="1"/>
</dbReference>
<dbReference type="RefSeq" id="WP_231484677.1">
    <property type="nucleotide sequence ID" value="NZ_BAAAZO010000009.1"/>
</dbReference>
<feature type="domain" description="Glutamine amidotransferase" evidence="1">
    <location>
        <begin position="45"/>
        <end position="188"/>
    </location>
</feature>
<dbReference type="EMBL" id="BAAAZO010000009">
    <property type="protein sequence ID" value="GAA3625536.1"/>
    <property type="molecule type" value="Genomic_DNA"/>
</dbReference>
<dbReference type="PANTHER" id="PTHR42695">
    <property type="entry name" value="GLUTAMINE AMIDOTRANSFERASE YLR126C-RELATED"/>
    <property type="match status" value="1"/>
</dbReference>
<comment type="caution">
    <text evidence="2">The sequence shown here is derived from an EMBL/GenBank/DDBJ whole genome shotgun (WGS) entry which is preliminary data.</text>
</comment>
<dbReference type="PANTHER" id="PTHR42695:SF5">
    <property type="entry name" value="GLUTAMINE AMIDOTRANSFERASE YLR126C-RELATED"/>
    <property type="match status" value="1"/>
</dbReference>
<proteinExistence type="predicted"/>
<protein>
    <submittedName>
        <fullName evidence="2">GMP synthase</fullName>
    </submittedName>
</protein>
<dbReference type="SUPFAM" id="SSF52317">
    <property type="entry name" value="Class I glutamine amidotransferase-like"/>
    <property type="match status" value="1"/>
</dbReference>
<evidence type="ECO:0000259" key="1">
    <source>
        <dbReference type="Pfam" id="PF00117"/>
    </source>
</evidence>
<dbReference type="Proteomes" id="UP001501074">
    <property type="component" value="Unassembled WGS sequence"/>
</dbReference>